<comment type="caution">
    <text evidence="1">The sequence shown here is derived from an EMBL/GenBank/DDBJ whole genome shotgun (WGS) entry which is preliminary data.</text>
</comment>
<protein>
    <recommendedName>
        <fullName evidence="5">SMI1/KNR4 family protein</fullName>
    </recommendedName>
</protein>
<sequence length="188" mass="22038">MMEVMRLSYEKSINLLKAKGVEFEAGLTDVEMGKIESTYKIEFPKSLKMFLMTVLPVSRGFYNWRNFEEDNIRFIKMVMNRPIEDVCELAEEIYWCDDWGEKPKDEVDIGRVVRNKLKNAPILLPIYGHRYMPVSSVDNPPVISVHGIDIIYYGQDLEDYFEVEFGAKEQEAICFENIQPISFWTDII</sequence>
<evidence type="ECO:0008006" key="5">
    <source>
        <dbReference type="Google" id="ProtNLM"/>
    </source>
</evidence>
<dbReference type="Proteomes" id="UP000260793">
    <property type="component" value="Unassembled WGS sequence"/>
</dbReference>
<name>A0A3E4LVT1_9FIRM</name>
<evidence type="ECO:0000313" key="4">
    <source>
        <dbReference type="Proteomes" id="UP000284902"/>
    </source>
</evidence>
<dbReference type="PANTHER" id="PTHR32011:SF2">
    <property type="entry name" value="OS08G0472400 PROTEIN"/>
    <property type="match status" value="1"/>
</dbReference>
<accession>A0A3E4LVT1</accession>
<dbReference type="PANTHER" id="PTHR32011">
    <property type="entry name" value="OS08G0472400 PROTEIN"/>
    <property type="match status" value="1"/>
</dbReference>
<reference evidence="3 4" key="1">
    <citation type="submission" date="2018-08" db="EMBL/GenBank/DDBJ databases">
        <title>A genome reference for cultivated species of the human gut microbiota.</title>
        <authorList>
            <person name="Zou Y."/>
            <person name="Xue W."/>
            <person name="Luo G."/>
        </authorList>
    </citation>
    <scope>NUCLEOTIDE SEQUENCE [LARGE SCALE GENOMIC DNA]</scope>
    <source>
        <strain evidence="2 4">AM25-1LB</strain>
        <strain evidence="1 3">TF11-7</strain>
    </source>
</reference>
<dbReference type="Proteomes" id="UP000284902">
    <property type="component" value="Unassembled WGS sequence"/>
</dbReference>
<evidence type="ECO:0000313" key="1">
    <source>
        <dbReference type="EMBL" id="RGK41436.1"/>
    </source>
</evidence>
<organism evidence="1 3">
    <name type="scientific">[Ruminococcus] lactaris</name>
    <dbReference type="NCBI Taxonomy" id="46228"/>
    <lineage>
        <taxon>Bacteria</taxon>
        <taxon>Bacillati</taxon>
        <taxon>Bacillota</taxon>
        <taxon>Clostridia</taxon>
        <taxon>Lachnospirales</taxon>
        <taxon>Lachnospiraceae</taxon>
        <taxon>Mediterraneibacter</taxon>
    </lineage>
</organism>
<evidence type="ECO:0000313" key="2">
    <source>
        <dbReference type="EMBL" id="RHF58447.1"/>
    </source>
</evidence>
<dbReference type="AlphaFoldDB" id="A0A3E4LVT1"/>
<proteinExistence type="predicted"/>
<gene>
    <name evidence="2" type="ORF">DW672_10605</name>
    <name evidence="1" type="ORF">DXD17_04010</name>
</gene>
<dbReference type="EMBL" id="QRHG01000031">
    <property type="protein sequence ID" value="RHF58447.1"/>
    <property type="molecule type" value="Genomic_DNA"/>
</dbReference>
<dbReference type="EMBL" id="QSQN01000008">
    <property type="protein sequence ID" value="RGK41436.1"/>
    <property type="molecule type" value="Genomic_DNA"/>
</dbReference>
<evidence type="ECO:0000313" key="3">
    <source>
        <dbReference type="Proteomes" id="UP000260793"/>
    </source>
</evidence>